<evidence type="ECO:0000256" key="1">
    <source>
        <dbReference type="SAM" id="MobiDB-lite"/>
    </source>
</evidence>
<comment type="caution">
    <text evidence="2">The sequence shown here is derived from an EMBL/GenBank/DDBJ whole genome shotgun (WGS) entry which is preliminary data.</text>
</comment>
<feature type="compositionally biased region" description="Basic residues" evidence="1">
    <location>
        <begin position="79"/>
        <end position="89"/>
    </location>
</feature>
<organism evidence="2 3">
    <name type="scientific">Protopolystoma xenopodis</name>
    <dbReference type="NCBI Taxonomy" id="117903"/>
    <lineage>
        <taxon>Eukaryota</taxon>
        <taxon>Metazoa</taxon>
        <taxon>Spiralia</taxon>
        <taxon>Lophotrochozoa</taxon>
        <taxon>Platyhelminthes</taxon>
        <taxon>Monogenea</taxon>
        <taxon>Polyopisthocotylea</taxon>
        <taxon>Polystomatidea</taxon>
        <taxon>Polystomatidae</taxon>
        <taxon>Protopolystoma</taxon>
    </lineage>
</organism>
<proteinExistence type="predicted"/>
<sequence length="268" mass="28385">MSVVTGQLGKTCKRVLVGGELHPRRGRLPLLTSEKCTLLATRPELSVPASLPSTTSRPADSVWPPARKTRNDGSIRPSGSRKRRLKRAVSRGALPPGQALDDSGSGRPEGGARRRDSSCGRRMRRPGDAEPTRCGLAARRRRKCWSAASSGRRFESPRGSSMAGGTLRRRNSCAKTRSFCVRSDGRSRPVAVAVVTAVSTTRFSGRSSRERGAGSSSVGVVFTAAQGAGEWCAAMPESGTRSVGSGGDASEEPPSSGVVRSRSRTHDE</sequence>
<dbReference type="AlphaFoldDB" id="A0A3S5CJN0"/>
<gene>
    <name evidence="2" type="ORF">PXEA_LOCUS20325</name>
</gene>
<dbReference type="EMBL" id="CAAALY010083426">
    <property type="protein sequence ID" value="VEL26885.1"/>
    <property type="molecule type" value="Genomic_DNA"/>
</dbReference>
<protein>
    <submittedName>
        <fullName evidence="2">Uncharacterized protein</fullName>
    </submittedName>
</protein>
<evidence type="ECO:0000313" key="2">
    <source>
        <dbReference type="EMBL" id="VEL26885.1"/>
    </source>
</evidence>
<feature type="region of interest" description="Disordered" evidence="1">
    <location>
        <begin position="48"/>
        <end position="169"/>
    </location>
</feature>
<reference evidence="2" key="1">
    <citation type="submission" date="2018-11" db="EMBL/GenBank/DDBJ databases">
        <authorList>
            <consortium name="Pathogen Informatics"/>
        </authorList>
    </citation>
    <scope>NUCLEOTIDE SEQUENCE</scope>
</reference>
<accession>A0A3S5CJN0</accession>
<name>A0A3S5CJN0_9PLAT</name>
<feature type="region of interest" description="Disordered" evidence="1">
    <location>
        <begin position="233"/>
        <end position="268"/>
    </location>
</feature>
<dbReference type="Proteomes" id="UP000784294">
    <property type="component" value="Unassembled WGS sequence"/>
</dbReference>
<feature type="compositionally biased region" description="Basic and acidic residues" evidence="1">
    <location>
        <begin position="110"/>
        <end position="131"/>
    </location>
</feature>
<evidence type="ECO:0000313" key="3">
    <source>
        <dbReference type="Proteomes" id="UP000784294"/>
    </source>
</evidence>
<keyword evidence="3" id="KW-1185">Reference proteome</keyword>